<evidence type="ECO:0000313" key="1">
    <source>
        <dbReference type="EMBL" id="UXY23288.1"/>
    </source>
</evidence>
<dbReference type="Pfam" id="PF02566">
    <property type="entry name" value="OsmC"/>
    <property type="match status" value="1"/>
</dbReference>
<proteinExistence type="predicted"/>
<dbReference type="Gene3D" id="3.30.300.20">
    <property type="match status" value="1"/>
</dbReference>
<accession>A0ABY6EBL0</accession>
<keyword evidence="2" id="KW-1185">Reference proteome</keyword>
<name>A0ABY6EBL0_9ACTN</name>
<gene>
    <name evidence="1" type="ORF">N8I84_34765</name>
</gene>
<dbReference type="RefSeq" id="WP_263233441.1">
    <property type="nucleotide sequence ID" value="NZ_CP106793.1"/>
</dbReference>
<dbReference type="PANTHER" id="PTHR39624:SF2">
    <property type="entry name" value="OSMC-LIKE PROTEIN"/>
    <property type="match status" value="1"/>
</dbReference>
<organism evidence="1 2">
    <name type="scientific">Streptomyces cynarae</name>
    <dbReference type="NCBI Taxonomy" id="2981134"/>
    <lineage>
        <taxon>Bacteria</taxon>
        <taxon>Bacillati</taxon>
        <taxon>Actinomycetota</taxon>
        <taxon>Actinomycetes</taxon>
        <taxon>Kitasatosporales</taxon>
        <taxon>Streptomycetaceae</taxon>
        <taxon>Streptomyces</taxon>
    </lineage>
</organism>
<evidence type="ECO:0000313" key="2">
    <source>
        <dbReference type="Proteomes" id="UP001061298"/>
    </source>
</evidence>
<dbReference type="EMBL" id="CP106793">
    <property type="protein sequence ID" value="UXY23288.1"/>
    <property type="molecule type" value="Genomic_DNA"/>
</dbReference>
<dbReference type="Proteomes" id="UP001061298">
    <property type="component" value="Chromosome"/>
</dbReference>
<dbReference type="InterPro" id="IPR003718">
    <property type="entry name" value="OsmC/Ohr_fam"/>
</dbReference>
<protein>
    <submittedName>
        <fullName evidence="1">OsmC family protein</fullName>
    </submittedName>
</protein>
<dbReference type="InterPro" id="IPR015946">
    <property type="entry name" value="KH_dom-like_a/b"/>
</dbReference>
<dbReference type="PANTHER" id="PTHR39624">
    <property type="entry name" value="PROTEIN INVOLVED IN RIMO-MEDIATED BETA-METHYLTHIOLATION OF RIBOSOMAL PROTEIN S12 YCAO"/>
    <property type="match status" value="1"/>
</dbReference>
<reference evidence="1" key="1">
    <citation type="submission" date="2022-10" db="EMBL/GenBank/DDBJ databases">
        <authorList>
            <person name="Mo P."/>
        </authorList>
    </citation>
    <scope>NUCLEOTIDE SEQUENCE</scope>
    <source>
        <strain evidence="1">HUAS 13-4</strain>
    </source>
</reference>
<dbReference type="SUPFAM" id="SSF82784">
    <property type="entry name" value="OsmC-like"/>
    <property type="match status" value="1"/>
</dbReference>
<dbReference type="InterPro" id="IPR036102">
    <property type="entry name" value="OsmC/Ohrsf"/>
</dbReference>
<sequence length="227" mass="24083">MNARQRLADGVRTRRGRTVTVSGFTPEGMPPNMARVVLGITCEPRDRGETLASLTPEEARRVAGLLLHQAASFAPRVPGPPGHADAVPIAADAYEVRLRGHILAVDQPVPDGGTDTAPTPVELLVASLTACVAHCAGRFLERHDLSREGLRIETEFRTASGRAPRVSSVRLRVRAPALPAGRRDALRAAVSRCTVRNTLAAPPEIVIALTDDGIRGPSPGSPADGRR</sequence>